<dbReference type="PANTHER" id="PTHR12378:SF7">
    <property type="entry name" value="DESUMOYLATING ISOPEPTIDASE 1"/>
    <property type="match status" value="1"/>
</dbReference>
<evidence type="ECO:0000256" key="2">
    <source>
        <dbReference type="ARBA" id="ARBA00022670"/>
    </source>
</evidence>
<keyword evidence="3" id="KW-0378">Hydrolase</keyword>
<dbReference type="Gene3D" id="3.90.1720.30">
    <property type="entry name" value="PPPDE domains"/>
    <property type="match status" value="1"/>
</dbReference>
<dbReference type="GO" id="GO:0070646">
    <property type="term" value="P:protein modification by small protein removal"/>
    <property type="evidence" value="ECO:0007669"/>
    <property type="project" value="TreeGrafter"/>
</dbReference>
<dbReference type="RefSeq" id="XP_067716768.1">
    <property type="nucleotide sequence ID" value="XM_067860667.1"/>
</dbReference>
<dbReference type="GO" id="GO:0008233">
    <property type="term" value="F:peptidase activity"/>
    <property type="evidence" value="ECO:0007669"/>
    <property type="project" value="UniProtKB-KW"/>
</dbReference>
<dbReference type="PANTHER" id="PTHR12378">
    <property type="entry name" value="DESUMOYLATING ISOPEPTIDASE"/>
    <property type="match status" value="1"/>
</dbReference>
<feature type="domain" description="PPPDE" evidence="4">
    <location>
        <begin position="14"/>
        <end position="157"/>
    </location>
</feature>
<comment type="similarity">
    <text evidence="1">Belongs to the DeSI family.</text>
</comment>
<dbReference type="GeneID" id="94196180"/>
<reference evidence="5 6" key="1">
    <citation type="submission" date="2021-06" db="EMBL/GenBank/DDBJ databases">
        <title>Genome sequence of Babesia caballi.</title>
        <authorList>
            <person name="Yamagishi J."/>
            <person name="Kidaka T."/>
            <person name="Ochi A."/>
        </authorList>
    </citation>
    <scope>NUCLEOTIDE SEQUENCE [LARGE SCALE GENOMIC DNA]</scope>
    <source>
        <strain evidence="5">USDA-D6B2</strain>
    </source>
</reference>
<dbReference type="AlphaFoldDB" id="A0AAV4LY60"/>
<evidence type="ECO:0000256" key="3">
    <source>
        <dbReference type="ARBA" id="ARBA00022801"/>
    </source>
</evidence>
<dbReference type="Proteomes" id="UP001497744">
    <property type="component" value="Unassembled WGS sequence"/>
</dbReference>
<dbReference type="SMART" id="SM01179">
    <property type="entry name" value="DUF862"/>
    <property type="match status" value="1"/>
</dbReference>
<sequence>MSSESKTEEGVGGTPVYLKVYDLSRGLASQISVPLLGFQMDGLWHTSIAVFGNEYLFGQGISFCEERRCEELTALPLSRRIRLGETHITKELFHQYIDSLSVTFSPESYHLLRWNCNHFTNHAAEFLTGQGIPDEYGKMVEKIEASPNGKLVLSMVEQSFNRNPGSFAVPTGRDSGVDNDVAVVLEVNVVGLPVLVEVDGAAKQYDADDRERHHHDVVALRDLLLDALVDLDSDVGGHGAAFEGEVTHGVALQHEPEVAVVDGGGAVVEDAGDVAGELVVAEGGGDGAADDVRVLGALAVRGEDARDADDLARALPAVVLAGAQPLERQLGAGDDDVVLPRGARQREVQEGALLVAGEGGDRALDLNVRLLHDLVAVEVHELRLRDLEGVGDVADGVRLAAEPGEHGAHDGGVQVGRMAGEGGGGVGRSCGPTVGSRGGIGGSHRMGSGCGQFRHILALLGGEGDRGGVLREEARRYRNESVGLHVVVRSGKLR</sequence>
<organism evidence="5 6">
    <name type="scientific">Babesia caballi</name>
    <dbReference type="NCBI Taxonomy" id="5871"/>
    <lineage>
        <taxon>Eukaryota</taxon>
        <taxon>Sar</taxon>
        <taxon>Alveolata</taxon>
        <taxon>Apicomplexa</taxon>
        <taxon>Aconoidasida</taxon>
        <taxon>Piroplasmida</taxon>
        <taxon>Babesiidae</taxon>
        <taxon>Babesia</taxon>
    </lineage>
</organism>
<evidence type="ECO:0000313" key="5">
    <source>
        <dbReference type="EMBL" id="GIX64699.1"/>
    </source>
</evidence>
<dbReference type="EMBL" id="BPLF01000003">
    <property type="protein sequence ID" value="GIX64699.1"/>
    <property type="molecule type" value="Genomic_DNA"/>
</dbReference>
<comment type="caution">
    <text evidence="5">The sequence shown here is derived from an EMBL/GenBank/DDBJ whole genome shotgun (WGS) entry which is preliminary data.</text>
</comment>
<evidence type="ECO:0000259" key="4">
    <source>
        <dbReference type="PROSITE" id="PS51858"/>
    </source>
</evidence>
<dbReference type="GO" id="GO:0006508">
    <property type="term" value="P:proteolysis"/>
    <property type="evidence" value="ECO:0007669"/>
    <property type="project" value="UniProtKB-KW"/>
</dbReference>
<evidence type="ECO:0000256" key="1">
    <source>
        <dbReference type="ARBA" id="ARBA00008140"/>
    </source>
</evidence>
<accession>A0AAV4LY60</accession>
<dbReference type="Pfam" id="PF05903">
    <property type="entry name" value="Peptidase_C97"/>
    <property type="match status" value="1"/>
</dbReference>
<dbReference type="InterPro" id="IPR008580">
    <property type="entry name" value="PPPDE_dom"/>
</dbReference>
<keyword evidence="2" id="KW-0645">Protease</keyword>
<dbReference type="PROSITE" id="PS51858">
    <property type="entry name" value="PPPDE"/>
    <property type="match status" value="1"/>
</dbReference>
<protein>
    <submittedName>
        <fullName evidence="5">Desumoylating isopeptidase 1-like protein</fullName>
    </submittedName>
</protein>
<gene>
    <name evidence="5" type="ORF">BcabD6B2_41340</name>
</gene>
<keyword evidence="6" id="KW-1185">Reference proteome</keyword>
<name>A0AAV4LY60_BABCB</name>
<dbReference type="InterPro" id="IPR042266">
    <property type="entry name" value="PPPDE_sf"/>
</dbReference>
<evidence type="ECO:0000313" key="6">
    <source>
        <dbReference type="Proteomes" id="UP001497744"/>
    </source>
</evidence>
<proteinExistence type="inferred from homology"/>